<dbReference type="CDD" id="cd00051">
    <property type="entry name" value="EFh"/>
    <property type="match status" value="1"/>
</dbReference>
<reference evidence="5" key="1">
    <citation type="journal article" date="2012" name="Nat. Commun.">
        <title>The genome of Prunus mume.</title>
        <authorList>
            <person name="Zhang Q."/>
            <person name="Chen W."/>
            <person name="Sun L."/>
            <person name="Zhao F."/>
            <person name="Huang B."/>
            <person name="Yang W."/>
            <person name="Tao Y."/>
            <person name="Wang J."/>
            <person name="Yuan Z."/>
            <person name="Fan G."/>
            <person name="Xing Z."/>
            <person name="Han C."/>
            <person name="Pan H."/>
            <person name="Zhong X."/>
            <person name="Shi W."/>
            <person name="Liang X."/>
            <person name="Du D."/>
            <person name="Sun F."/>
            <person name="Xu Z."/>
            <person name="Hao R."/>
            <person name="Lv T."/>
            <person name="Lv Y."/>
            <person name="Zheng Z."/>
            <person name="Sun M."/>
            <person name="Luo L."/>
            <person name="Cai M."/>
            <person name="Gao Y."/>
            <person name="Wang J."/>
            <person name="Yin Y."/>
            <person name="Xu X."/>
            <person name="Cheng T."/>
            <person name="Wang J."/>
        </authorList>
    </citation>
    <scope>NUCLEOTIDE SEQUENCE [LARGE SCALE GENOMIC DNA]</scope>
</reference>
<dbReference type="GeneID" id="103319758"/>
<feature type="domain" description="EF-hand" evidence="4">
    <location>
        <begin position="46"/>
        <end position="81"/>
    </location>
</feature>
<dbReference type="InterPro" id="IPR002048">
    <property type="entry name" value="EF_hand_dom"/>
</dbReference>
<evidence type="ECO:0000259" key="4">
    <source>
        <dbReference type="PROSITE" id="PS50222"/>
    </source>
</evidence>
<keyword evidence="2" id="KW-0677">Repeat</keyword>
<evidence type="ECO:0000256" key="1">
    <source>
        <dbReference type="ARBA" id="ARBA00022723"/>
    </source>
</evidence>
<reference evidence="6" key="2">
    <citation type="submission" date="2025-08" db="UniProtKB">
        <authorList>
            <consortium name="RefSeq"/>
        </authorList>
    </citation>
    <scope>IDENTIFICATION</scope>
</reference>
<evidence type="ECO:0000256" key="2">
    <source>
        <dbReference type="ARBA" id="ARBA00022737"/>
    </source>
</evidence>
<keyword evidence="5" id="KW-1185">Reference proteome</keyword>
<dbReference type="SMART" id="SM00054">
    <property type="entry name" value="EFh"/>
    <property type="match status" value="3"/>
</dbReference>
<keyword evidence="3" id="KW-0106">Calcium</keyword>
<dbReference type="Gene3D" id="1.10.238.10">
    <property type="entry name" value="EF-hand"/>
    <property type="match status" value="2"/>
</dbReference>
<feature type="domain" description="EF-hand" evidence="4">
    <location>
        <begin position="172"/>
        <end position="207"/>
    </location>
</feature>
<name>A0ABM0N4V1_PRUMU</name>
<keyword evidence="1" id="KW-0479">Metal-binding</keyword>
<proteinExistence type="predicted"/>
<dbReference type="RefSeq" id="XP_008219568.1">
    <property type="nucleotide sequence ID" value="XM_008221346.2"/>
</dbReference>
<dbReference type="InterPro" id="IPR039647">
    <property type="entry name" value="EF_hand_pair_protein_CML-like"/>
</dbReference>
<evidence type="ECO:0000256" key="3">
    <source>
        <dbReference type="ARBA" id="ARBA00022837"/>
    </source>
</evidence>
<dbReference type="Pfam" id="PF13499">
    <property type="entry name" value="EF-hand_7"/>
    <property type="match status" value="1"/>
</dbReference>
<dbReference type="Proteomes" id="UP000694861">
    <property type="component" value="Linkage group LG2"/>
</dbReference>
<dbReference type="PROSITE" id="PS00018">
    <property type="entry name" value="EF_HAND_1"/>
    <property type="match status" value="2"/>
</dbReference>
<sequence>MPTPLTAYNLNLATISYNIHSFFHLFVPSFYNSSFGMTTVVYMCPLSTNDLLRIFEMLDRNGDGQVSLEELSLLLERIGVQFSLNELESSVGKPSLDFNEFLLFYESISMQQNYKSDDDRHEDGNIHEEVVPDEDESDLVKAFNVFDLNGDGFISCEELESVLRRLGVLGENSSRDCRTMIHVYDTNLDGLLDFQEFKNMMFQNTIS</sequence>
<evidence type="ECO:0000313" key="6">
    <source>
        <dbReference type="RefSeq" id="XP_008219568.1"/>
    </source>
</evidence>
<dbReference type="PANTHER" id="PTHR10891">
    <property type="entry name" value="EF-HAND CALCIUM-BINDING DOMAIN CONTAINING PROTEIN"/>
    <property type="match status" value="1"/>
</dbReference>
<feature type="domain" description="EF-hand" evidence="4">
    <location>
        <begin position="134"/>
        <end position="169"/>
    </location>
</feature>
<dbReference type="Pfam" id="PF13202">
    <property type="entry name" value="EF-hand_5"/>
    <property type="match status" value="1"/>
</dbReference>
<dbReference type="InterPro" id="IPR018247">
    <property type="entry name" value="EF_Hand_1_Ca_BS"/>
</dbReference>
<gene>
    <name evidence="6" type="primary">LOC103319758</name>
</gene>
<protein>
    <submittedName>
        <fullName evidence="6">Probable calcium-binding protein CML44</fullName>
    </submittedName>
</protein>
<dbReference type="SUPFAM" id="SSF47473">
    <property type="entry name" value="EF-hand"/>
    <property type="match status" value="1"/>
</dbReference>
<accession>A0ABM0N4V1</accession>
<organism evidence="5 6">
    <name type="scientific">Prunus mume</name>
    <name type="common">Japanese apricot</name>
    <name type="synonym">Armeniaca mume</name>
    <dbReference type="NCBI Taxonomy" id="102107"/>
    <lineage>
        <taxon>Eukaryota</taxon>
        <taxon>Viridiplantae</taxon>
        <taxon>Streptophyta</taxon>
        <taxon>Embryophyta</taxon>
        <taxon>Tracheophyta</taxon>
        <taxon>Spermatophyta</taxon>
        <taxon>Magnoliopsida</taxon>
        <taxon>eudicotyledons</taxon>
        <taxon>Gunneridae</taxon>
        <taxon>Pentapetalae</taxon>
        <taxon>rosids</taxon>
        <taxon>fabids</taxon>
        <taxon>Rosales</taxon>
        <taxon>Rosaceae</taxon>
        <taxon>Amygdaloideae</taxon>
        <taxon>Amygdaleae</taxon>
        <taxon>Prunus</taxon>
    </lineage>
</organism>
<evidence type="ECO:0000313" key="5">
    <source>
        <dbReference type="Proteomes" id="UP000694861"/>
    </source>
</evidence>
<dbReference type="PROSITE" id="PS50222">
    <property type="entry name" value="EF_HAND_2"/>
    <property type="match status" value="3"/>
</dbReference>
<dbReference type="InterPro" id="IPR011992">
    <property type="entry name" value="EF-hand-dom_pair"/>
</dbReference>